<proteinExistence type="predicted"/>
<reference evidence="1" key="1">
    <citation type="journal article" date="2014" name="Front. Microbiol.">
        <title>High frequency of phylogenetically diverse reductive dehalogenase-homologous genes in deep subseafloor sedimentary metagenomes.</title>
        <authorList>
            <person name="Kawai M."/>
            <person name="Futagami T."/>
            <person name="Toyoda A."/>
            <person name="Takaki Y."/>
            <person name="Nishi S."/>
            <person name="Hori S."/>
            <person name="Arai W."/>
            <person name="Tsubouchi T."/>
            <person name="Morono Y."/>
            <person name="Uchiyama I."/>
            <person name="Ito T."/>
            <person name="Fujiyama A."/>
            <person name="Inagaki F."/>
            <person name="Takami H."/>
        </authorList>
    </citation>
    <scope>NUCLEOTIDE SEQUENCE</scope>
    <source>
        <strain evidence="1">Expedition CK06-06</strain>
    </source>
</reference>
<comment type="caution">
    <text evidence="1">The sequence shown here is derived from an EMBL/GenBank/DDBJ whole genome shotgun (WGS) entry which is preliminary data.</text>
</comment>
<organism evidence="1">
    <name type="scientific">marine sediment metagenome</name>
    <dbReference type="NCBI Taxonomy" id="412755"/>
    <lineage>
        <taxon>unclassified sequences</taxon>
        <taxon>metagenomes</taxon>
        <taxon>ecological metagenomes</taxon>
    </lineage>
</organism>
<gene>
    <name evidence="1" type="ORF">S01H1_45740</name>
</gene>
<sequence length="72" mass="7506">MSIECTTVGIYTVDISSGVPTGYTWSTDNVEAVIVDGQGTPTVTIESTSDADVAFNLTIVVDYLGGDTPDTE</sequence>
<dbReference type="AlphaFoldDB" id="X0VP68"/>
<feature type="non-terminal residue" evidence="1">
    <location>
        <position position="72"/>
    </location>
</feature>
<evidence type="ECO:0000313" key="1">
    <source>
        <dbReference type="EMBL" id="GAG02361.1"/>
    </source>
</evidence>
<dbReference type="EMBL" id="BARS01029249">
    <property type="protein sequence ID" value="GAG02361.1"/>
    <property type="molecule type" value="Genomic_DNA"/>
</dbReference>
<name>X0VP68_9ZZZZ</name>
<protein>
    <submittedName>
        <fullName evidence="1">Uncharacterized protein</fullName>
    </submittedName>
</protein>
<accession>X0VP68</accession>